<feature type="compositionally biased region" description="Basic residues" evidence="1">
    <location>
        <begin position="715"/>
        <end position="732"/>
    </location>
</feature>
<feature type="region of interest" description="Disordered" evidence="1">
    <location>
        <begin position="914"/>
        <end position="1035"/>
    </location>
</feature>
<feature type="compositionally biased region" description="Basic and acidic residues" evidence="1">
    <location>
        <begin position="947"/>
        <end position="957"/>
    </location>
</feature>
<proteinExistence type="predicted"/>
<feature type="region of interest" description="Disordered" evidence="1">
    <location>
        <begin position="187"/>
        <end position="238"/>
    </location>
</feature>
<protein>
    <submittedName>
        <fullName evidence="2">Uncharacterized protein</fullName>
    </submittedName>
</protein>
<evidence type="ECO:0000313" key="3">
    <source>
        <dbReference type="Proteomes" id="UP001231518"/>
    </source>
</evidence>
<feature type="compositionally biased region" description="Basic residues" evidence="1">
    <location>
        <begin position="1069"/>
        <end position="1082"/>
    </location>
</feature>
<accession>A0AAD7YVU5</accession>
<gene>
    <name evidence="2" type="ORF">PYW07_001739</name>
</gene>
<organism evidence="2 3">
    <name type="scientific">Mythimna separata</name>
    <name type="common">Oriental armyworm</name>
    <name type="synonym">Pseudaletia separata</name>
    <dbReference type="NCBI Taxonomy" id="271217"/>
    <lineage>
        <taxon>Eukaryota</taxon>
        <taxon>Metazoa</taxon>
        <taxon>Ecdysozoa</taxon>
        <taxon>Arthropoda</taxon>
        <taxon>Hexapoda</taxon>
        <taxon>Insecta</taxon>
        <taxon>Pterygota</taxon>
        <taxon>Neoptera</taxon>
        <taxon>Endopterygota</taxon>
        <taxon>Lepidoptera</taxon>
        <taxon>Glossata</taxon>
        <taxon>Ditrysia</taxon>
        <taxon>Noctuoidea</taxon>
        <taxon>Noctuidae</taxon>
        <taxon>Noctuinae</taxon>
        <taxon>Hadenini</taxon>
        <taxon>Mythimna</taxon>
    </lineage>
</organism>
<feature type="compositionally biased region" description="Polar residues" evidence="1">
    <location>
        <begin position="935"/>
        <end position="946"/>
    </location>
</feature>
<feature type="compositionally biased region" description="Polar residues" evidence="1">
    <location>
        <begin position="199"/>
        <end position="238"/>
    </location>
</feature>
<evidence type="ECO:0000313" key="2">
    <source>
        <dbReference type="EMBL" id="KAJ8727620.1"/>
    </source>
</evidence>
<feature type="region of interest" description="Disordered" evidence="1">
    <location>
        <begin position="858"/>
        <end position="882"/>
    </location>
</feature>
<feature type="compositionally biased region" description="Basic residues" evidence="1">
    <location>
        <begin position="925"/>
        <end position="934"/>
    </location>
</feature>
<feature type="compositionally biased region" description="Low complexity" evidence="1">
    <location>
        <begin position="959"/>
        <end position="971"/>
    </location>
</feature>
<feature type="region of interest" description="Disordered" evidence="1">
    <location>
        <begin position="1066"/>
        <end position="1123"/>
    </location>
</feature>
<name>A0AAD7YVU5_MYTSE</name>
<feature type="region of interest" description="Disordered" evidence="1">
    <location>
        <begin position="1388"/>
        <end position="1420"/>
    </location>
</feature>
<feature type="compositionally biased region" description="Low complexity" evidence="1">
    <location>
        <begin position="864"/>
        <end position="877"/>
    </location>
</feature>
<feature type="compositionally biased region" description="Polar residues" evidence="1">
    <location>
        <begin position="983"/>
        <end position="995"/>
    </location>
</feature>
<dbReference type="EMBL" id="JARGEI010000008">
    <property type="protein sequence ID" value="KAJ8727620.1"/>
    <property type="molecule type" value="Genomic_DNA"/>
</dbReference>
<feature type="compositionally biased region" description="Basic and acidic residues" evidence="1">
    <location>
        <begin position="674"/>
        <end position="714"/>
    </location>
</feature>
<feature type="compositionally biased region" description="Basic residues" evidence="1">
    <location>
        <begin position="1016"/>
        <end position="1034"/>
    </location>
</feature>
<feature type="compositionally biased region" description="Polar residues" evidence="1">
    <location>
        <begin position="1102"/>
        <end position="1118"/>
    </location>
</feature>
<dbReference type="Proteomes" id="UP001231518">
    <property type="component" value="Chromosome 11"/>
</dbReference>
<reference evidence="2" key="1">
    <citation type="submission" date="2023-03" db="EMBL/GenBank/DDBJ databases">
        <title>Chromosome-level genomes of two armyworms, Mythimna separata and Mythimna loreyi, provide insights into the biosynthesis and reception of sex pheromones.</title>
        <authorList>
            <person name="Zhao H."/>
        </authorList>
    </citation>
    <scope>NUCLEOTIDE SEQUENCE</scope>
    <source>
        <strain evidence="2">BeijingLab</strain>
        <tissue evidence="2">Pupa</tissue>
    </source>
</reference>
<feature type="region of interest" description="Disordered" evidence="1">
    <location>
        <begin position="631"/>
        <end position="750"/>
    </location>
</feature>
<keyword evidence="3" id="KW-1185">Reference proteome</keyword>
<sequence length="1443" mass="160924">MTLPPFPSQDLAKLVLGYLAEEQLMTAYDEFLQASPYLDALRNEYDRIFMTSLRNILAEYRAVKIYVETCKPLILRKKLVQCTTLLDVVKFLATNADINKLQAQDTSIENISLVKQNTSQTSKQNVCEHCNISNLSGCSCKNKKSNVSASFVETSCLETSVETTALEDLPGNHVTTRKKHIRGLEKEPLPESNMGLGDTTKQSSTALNSSGNGVNTLNSNTHCSEINPDDNSSLPLSSINKAADTPECREKIEEFNTILKKVCKNKSQAEGLNKSIPNASTFQDFASGVGGHENRHDPVPDSSTSENSIALASVTNNTNTDFGTNTNEVAKSADLESHQYNNYPYPRIKPKCKDQKIKILSDIKVDKPFPSLSSSKPATSTPLMQTIVINGTPAYKQKLPIVNNNFTKDEIMAMPTIIVVPATGPPPKNSQSKPVLAHKLQRAKTKSESSPKLLGPLVIDISSTNAAETNKPDDKLPDISQQLPAKESGLVKTIDVIKNASVPKDNVIAGALQTSTPQVLPPVRRSSSTPRRNSHIRVLDFTTPRRILHETINEVVPESEEKSVEVVVAKSPNLIFSETGNSENNIVDMSNVKLHKIESCHYNNLTKDGDKNQSVINKKKNWDADLRALATASGFASQPPPKPKPRPRRPKNKKAAEIQSKQNKNTDKTNNTIDKTDTAEETFDRTDRTTDKADKTTDQADKTTTKADKTTERKPRGKRKLSPKPKKSKKRRKLEEEEEQYAQAEIHMESTPTVKPTFNVVPANTYIEPEIEKVLEINQNQNKPNNEDNNETPEAERLSLHNEIGARLNISEFLETPYKQVLYDIQMETPKFLNSVLPDEPISDIKIMNIPTPRFFDTPKPLATPSSYSSRPTDYSSGGSYYKPDDQDYLRIADIECPVTSSKEVEVEVVPHVEVPKETPSSSKRSSRPVRKCTKNVSYVNRSNAGNKEKAIDDKVEIASTSSDTTTANSSFETKQEAIVKTPRTNKPKSSTKPESSIKKRKSPMKKDKSNSFMKIKPRRPTPTKVSSNKRSRWKKDIFSPSKPQINKKITAKEKNIHITPVVAPAPTKSRRKSSTPRKLHCTKTFNSESSGHESPDINITVKPNTTRDQTSASIVSSHDSDTEQIALRWSDDGSQDAKLKEGEIEDISKIQQYIETTGNSKHDYKDNAGSLHVDLIKRGFDAETAKIIERDLLDTPPAVAGTPTHIEVTEARKEESVLDKSVETNTSVTSDLQIVQDADTDDEVELSIYECNEDSHNYIKCNSDAKDRWKQEPTKLKDKFSMEVCIDDGVAIRLRATNFNMLFSKDPEGEGELGYSFRETEVAVSSISNIERLYTPMKDHKAQCFEIFDSTLTSLDTPLKLHSPSKEQKITEIEIVLEEEKVDVKDKDVKKRKRLQDSNSSEEVATERGESSNIKPETQYLFNSTNIQDIDIESVLKKLHGP</sequence>
<evidence type="ECO:0000256" key="1">
    <source>
        <dbReference type="SAM" id="MobiDB-lite"/>
    </source>
</evidence>
<feature type="compositionally biased region" description="Basic residues" evidence="1">
    <location>
        <begin position="643"/>
        <end position="653"/>
    </location>
</feature>
<comment type="caution">
    <text evidence="2">The sequence shown here is derived from an EMBL/GenBank/DDBJ whole genome shotgun (WGS) entry which is preliminary data.</text>
</comment>